<accession>A0ACC0UPQ2</accession>
<reference evidence="1" key="1">
    <citation type="submission" date="2022-10" db="EMBL/GenBank/DDBJ databases">
        <title>Complete Genome of Trichothecium roseum strain YXFP-22015, a Plant Pathogen Isolated from Citrus.</title>
        <authorList>
            <person name="Wang Y."/>
            <person name="Zhu L."/>
        </authorList>
    </citation>
    <scope>NUCLEOTIDE SEQUENCE</scope>
    <source>
        <strain evidence="1">YXFP-22015</strain>
    </source>
</reference>
<protein>
    <submittedName>
        <fullName evidence="1">Uncharacterized protein</fullName>
    </submittedName>
</protein>
<dbReference type="Proteomes" id="UP001163324">
    <property type="component" value="Chromosome 10"/>
</dbReference>
<keyword evidence="2" id="KW-1185">Reference proteome</keyword>
<evidence type="ECO:0000313" key="1">
    <source>
        <dbReference type="EMBL" id="KAI9896081.1"/>
    </source>
</evidence>
<comment type="caution">
    <text evidence="1">The sequence shown here is derived from an EMBL/GenBank/DDBJ whole genome shotgun (WGS) entry which is preliminary data.</text>
</comment>
<gene>
    <name evidence="1" type="ORF">N3K66_008981</name>
</gene>
<proteinExistence type="predicted"/>
<dbReference type="EMBL" id="CM047949">
    <property type="protein sequence ID" value="KAI9896081.1"/>
    <property type="molecule type" value="Genomic_DNA"/>
</dbReference>
<evidence type="ECO:0000313" key="2">
    <source>
        <dbReference type="Proteomes" id="UP001163324"/>
    </source>
</evidence>
<name>A0ACC0UPQ2_9HYPO</name>
<sequence>MAGRETLACRLWRQSSLSVAALLSTTFLFSTTTLAHNFPYNSAQILMPPACYDSACQESNTAYILSSSGDFLSLDFSKTVQSGKGFERIDGDVPFSGDDQAFSAVRTANDTVVVYSGDCGDLGKIWTWEDGRGWDESKLRDNDDQHRWGGPYFLGGSAGFSTTVAPEMDEPTIYNFGGMCGEGEPGEYTASWQSEANYSKTMMSLHWEDKGYNLHVPARTGPRGPKYGMAGFSLTALAPSLTNISGTVTQQTRLVVLGGHLENAFINMSSAAVWSLPAESWDYLDYIPPPGADEPTKLATKTKRVAEDRLDPRSGHTAVLSEDGNSVVVYGGWVGDVDNPALPQLAVLELSQAYSGWRWTVPDEQPDANGLYGHAAAMLPGNVMMVYGGWEMGGSTSTKVRKRADGDTKFLNLTSMEWSTSYTNPTPTEESTAAPDGGAASAKTKRLGLGLGLGLGLAFLLGLIGIIFLFWRARQKKKRESRDSAVAALAQDARHFLHDDEDGADQEDFFAAWGRGGRNWYAGGEDPYQSANRSLGYEGLRGARGGGPSMSEIPRRPAPARPHRGGYAPAQSHLGHMATSGHIHPIMEDAEEDEYEARNNVGHYGELLTPTSDAPSDPFITPSTARPPALGSRARSSATPSPEAGLRRYDPDIEEWNNNEVDVVDALCSGRPGSRSGGLASPTRRGSHRSTGTGRHDDESGAGSNLSELSTRQSPTARRTPLSGTMLSGTTAVDKPPGSSSSSSFRTAKSSFNALQTEGPSLLRSSTYDNSHDDDDQEPGSPSKSKPRRNWLGSLRRVFSTNGRDSPTSTTSGETSSQSTAGGAMLAMTEDSDARLVRLNGELLRRKKGRQDWDSATGGSGAGDETEWDVEKAVESRMVQVMFTVPRERLRVVNADEEEEQDATSMRRVSSRSAKILHTDGAEASGSASEAGVRDYEQATPLSDDVFTDAPPSSKAKGKAPMRRTQAELLEEDIMRALSPASTSSRISRNRSVSPLSSPTGSATAMMPPREERVLLNVPSYASMQQPRRSSHETDYSGRTASPLHTAEAVRMERPKTRVLRMVDNIESANNSPQNSPTKSRNSPTK</sequence>
<organism evidence="1 2">
    <name type="scientific">Trichothecium roseum</name>
    <dbReference type="NCBI Taxonomy" id="47278"/>
    <lineage>
        <taxon>Eukaryota</taxon>
        <taxon>Fungi</taxon>
        <taxon>Dikarya</taxon>
        <taxon>Ascomycota</taxon>
        <taxon>Pezizomycotina</taxon>
        <taxon>Sordariomycetes</taxon>
        <taxon>Hypocreomycetidae</taxon>
        <taxon>Hypocreales</taxon>
        <taxon>Hypocreales incertae sedis</taxon>
        <taxon>Trichothecium</taxon>
    </lineage>
</organism>